<evidence type="ECO:0000313" key="4">
    <source>
        <dbReference type="Proteomes" id="UP000070376"/>
    </source>
</evidence>
<reference evidence="2" key="3">
    <citation type="submission" date="2016-01" db="EMBL/GenBank/DDBJ databases">
        <authorList>
            <person name="Oliw E.H."/>
        </authorList>
    </citation>
    <scope>NUCLEOTIDE SEQUENCE [LARGE SCALE GENOMIC DNA]</scope>
    <source>
        <strain evidence="2">GED7749B</strain>
    </source>
</reference>
<dbReference type="STRING" id="1398.AB434_3367"/>
<dbReference type="Proteomes" id="UP000032024">
    <property type="component" value="Chromosome"/>
</dbReference>
<proteinExistence type="predicted"/>
<protein>
    <submittedName>
        <fullName evidence="1">PadR family transcriptional regulator</fullName>
    </submittedName>
</protein>
<keyword evidence="3" id="KW-1185">Reference proteome</keyword>
<dbReference type="InterPro" id="IPR025177">
    <property type="entry name" value="MciZ"/>
</dbReference>
<name>A0A0C5C357_HEYCO</name>
<dbReference type="EMBL" id="LRPN01000116">
    <property type="protein sequence ID" value="KWZ79542.1"/>
    <property type="molecule type" value="Genomic_DNA"/>
</dbReference>
<dbReference type="PATRIC" id="fig|1398.18.peg.1918"/>
<dbReference type="Pfam" id="PF13072">
    <property type="entry name" value="MciZ"/>
    <property type="match status" value="1"/>
</dbReference>
<reference evidence="3" key="2">
    <citation type="submission" date="2015-01" db="EMBL/GenBank/DDBJ databases">
        <title>Comparative genome analysis of Bacillus coagulans HM-08, Clostridium butyricum HM-68, Bacillus subtilis HM-66 and Bacillus paralicheniformis BL-09.</title>
        <authorList>
            <person name="Zhang H."/>
        </authorList>
    </citation>
    <scope>NUCLEOTIDE SEQUENCE [LARGE SCALE GENOMIC DNA]</scope>
    <source>
        <strain evidence="3">HM-08</strain>
    </source>
</reference>
<dbReference type="AlphaFoldDB" id="A0A0C5C357"/>
<dbReference type="Proteomes" id="UP000070376">
    <property type="component" value="Unassembled WGS sequence"/>
</dbReference>
<dbReference type="EMBL" id="CP010525">
    <property type="protein sequence ID" value="AJO22708.1"/>
    <property type="molecule type" value="Genomic_DNA"/>
</dbReference>
<reference evidence="4" key="4">
    <citation type="submission" date="2016-01" db="EMBL/GenBank/DDBJ databases">
        <authorList>
            <person name="Mitreva M."/>
            <person name="Pepin K.H."/>
            <person name="Mihindukulasuriya K.A."/>
            <person name="Fulton R."/>
            <person name="Fronick C."/>
            <person name="O'Laughlin M."/>
            <person name="Miner T."/>
            <person name="Herter B."/>
            <person name="Rosa B.A."/>
            <person name="Cordes M."/>
            <person name="Tomlinson C."/>
            <person name="Wollam A."/>
            <person name="Palsikar V.B."/>
            <person name="Mardis E.R."/>
            <person name="Wilson R.K."/>
        </authorList>
    </citation>
    <scope>NUCLEOTIDE SEQUENCE [LARGE SCALE GENOMIC DNA]</scope>
    <source>
        <strain evidence="4">GED7749B</strain>
    </source>
</reference>
<evidence type="ECO:0000313" key="3">
    <source>
        <dbReference type="Proteomes" id="UP000032024"/>
    </source>
</evidence>
<dbReference type="RefSeq" id="WP_035184645.1">
    <property type="nucleotide sequence ID" value="NZ_CP010525.1"/>
</dbReference>
<organism evidence="2 4">
    <name type="scientific">Heyndrickxia coagulans</name>
    <name type="common">Weizmannia coagulans</name>
    <dbReference type="NCBI Taxonomy" id="1398"/>
    <lineage>
        <taxon>Bacteria</taxon>
        <taxon>Bacillati</taxon>
        <taxon>Bacillota</taxon>
        <taxon>Bacilli</taxon>
        <taxon>Bacillales</taxon>
        <taxon>Bacillaceae</taxon>
        <taxon>Heyndrickxia</taxon>
    </lineage>
</organism>
<evidence type="ECO:0000313" key="1">
    <source>
        <dbReference type="EMBL" id="AJO22708.1"/>
    </source>
</evidence>
<gene>
    <name evidence="2" type="ORF">HMPREF3213_02646</name>
    <name evidence="1" type="ORF">SB48_HM08orf03033</name>
</gene>
<reference evidence="1" key="1">
    <citation type="submission" date="2015-01" db="EMBL/GenBank/DDBJ databases">
        <title>Comparative genome analysis of Bacillus coagulans HM-08, Clostridium butyricum HM-68, Bacillus subtilis HM-66 and Bacillus licheniformis BL-09.</title>
        <authorList>
            <person name="Zhang H."/>
        </authorList>
    </citation>
    <scope>NUCLEOTIDE SEQUENCE [LARGE SCALE GENOMIC DNA]</scope>
    <source>
        <strain evidence="1">HM-08</strain>
    </source>
</reference>
<sequence length="43" mass="5046">MIIIVHPKGILMKGKAWEIRDRLKTYRKQYKTVAEWVAKTASS</sequence>
<evidence type="ECO:0000313" key="2">
    <source>
        <dbReference type="EMBL" id="KWZ79542.1"/>
    </source>
</evidence>
<accession>A0A0C5C357</accession>